<evidence type="ECO:0000313" key="2">
    <source>
        <dbReference type="Proteomes" id="UP001239462"/>
    </source>
</evidence>
<accession>A0ABT7PEC3</accession>
<sequence length="74" mass="8753">MAPDTCSVAQFIGDGECRQRFIDWCYFMLDVPKRKTVGLSRITMQIDAKLHHEAWGLFDRWQAWQEDFSRGAER</sequence>
<gene>
    <name evidence="1" type="ORF">QTN89_04565</name>
</gene>
<organism evidence="1 2">
    <name type="scientific">Roseiconus lacunae</name>
    <dbReference type="NCBI Taxonomy" id="2605694"/>
    <lineage>
        <taxon>Bacteria</taxon>
        <taxon>Pseudomonadati</taxon>
        <taxon>Planctomycetota</taxon>
        <taxon>Planctomycetia</taxon>
        <taxon>Pirellulales</taxon>
        <taxon>Pirellulaceae</taxon>
        <taxon>Roseiconus</taxon>
    </lineage>
</organism>
<name>A0ABT7PEC3_9BACT</name>
<dbReference type="EMBL" id="JASZZN010000003">
    <property type="protein sequence ID" value="MDM4014693.1"/>
    <property type="molecule type" value="Genomic_DNA"/>
</dbReference>
<reference evidence="1 2" key="1">
    <citation type="submission" date="2023-06" db="EMBL/GenBank/DDBJ databases">
        <title>Roseiconus lacunae JC819 isolated from Gulf of Mannar region, Tamil Nadu.</title>
        <authorList>
            <person name="Pk S."/>
            <person name="Ch S."/>
            <person name="Ch V.R."/>
        </authorList>
    </citation>
    <scope>NUCLEOTIDE SEQUENCE [LARGE SCALE GENOMIC DNA]</scope>
    <source>
        <strain evidence="1 2">JC819</strain>
    </source>
</reference>
<comment type="caution">
    <text evidence="1">The sequence shown here is derived from an EMBL/GenBank/DDBJ whole genome shotgun (WGS) entry which is preliminary data.</text>
</comment>
<proteinExistence type="predicted"/>
<evidence type="ECO:0000313" key="1">
    <source>
        <dbReference type="EMBL" id="MDM4014693.1"/>
    </source>
</evidence>
<dbReference type="RefSeq" id="WP_289162373.1">
    <property type="nucleotide sequence ID" value="NZ_JASZZN010000003.1"/>
</dbReference>
<keyword evidence="2" id="KW-1185">Reference proteome</keyword>
<dbReference type="Proteomes" id="UP001239462">
    <property type="component" value="Unassembled WGS sequence"/>
</dbReference>
<protein>
    <submittedName>
        <fullName evidence="1">Uncharacterized protein</fullName>
    </submittedName>
</protein>